<dbReference type="EMBL" id="BPLQ01012806">
    <property type="protein sequence ID" value="GIY67953.1"/>
    <property type="molecule type" value="Genomic_DNA"/>
</dbReference>
<evidence type="ECO:0000313" key="2">
    <source>
        <dbReference type="Proteomes" id="UP001054837"/>
    </source>
</evidence>
<protein>
    <submittedName>
        <fullName evidence="1">Uncharacterized protein</fullName>
    </submittedName>
</protein>
<organism evidence="1 2">
    <name type="scientific">Caerostris darwini</name>
    <dbReference type="NCBI Taxonomy" id="1538125"/>
    <lineage>
        <taxon>Eukaryota</taxon>
        <taxon>Metazoa</taxon>
        <taxon>Ecdysozoa</taxon>
        <taxon>Arthropoda</taxon>
        <taxon>Chelicerata</taxon>
        <taxon>Arachnida</taxon>
        <taxon>Araneae</taxon>
        <taxon>Araneomorphae</taxon>
        <taxon>Entelegynae</taxon>
        <taxon>Araneoidea</taxon>
        <taxon>Araneidae</taxon>
        <taxon>Caerostris</taxon>
    </lineage>
</organism>
<keyword evidence="2" id="KW-1185">Reference proteome</keyword>
<dbReference type="Proteomes" id="UP001054837">
    <property type="component" value="Unassembled WGS sequence"/>
</dbReference>
<evidence type="ECO:0000313" key="1">
    <source>
        <dbReference type="EMBL" id="GIY67953.1"/>
    </source>
</evidence>
<reference evidence="1 2" key="1">
    <citation type="submission" date="2021-06" db="EMBL/GenBank/DDBJ databases">
        <title>Caerostris darwini draft genome.</title>
        <authorList>
            <person name="Kono N."/>
            <person name="Arakawa K."/>
        </authorList>
    </citation>
    <scope>NUCLEOTIDE SEQUENCE [LARGE SCALE GENOMIC DNA]</scope>
</reference>
<dbReference type="AlphaFoldDB" id="A0AAV4VEH5"/>
<comment type="caution">
    <text evidence="1">The sequence shown here is derived from an EMBL/GenBank/DDBJ whole genome shotgun (WGS) entry which is preliminary data.</text>
</comment>
<proteinExistence type="predicted"/>
<name>A0AAV4VEH5_9ARAC</name>
<sequence>MFGRCRTNEVRGVVTRLLVSRFIRSSGDSEGRHSNVKDTICNRTLTHVASSLPDQTKDVDMGIFVLTPIGIRDIFAEGLENPGIISWVYVLKEGANAERGRGLSLFPLGNSESAYLITNEQGLMAEWLAL</sequence>
<accession>A0AAV4VEH5</accession>
<gene>
    <name evidence="1" type="ORF">CDAR_243561</name>
</gene>